<dbReference type="Proteomes" id="UP000192276">
    <property type="component" value="Unassembled WGS sequence"/>
</dbReference>
<dbReference type="InterPro" id="IPR025272">
    <property type="entry name" value="SocA_Panacea"/>
</dbReference>
<evidence type="ECO:0000259" key="1">
    <source>
        <dbReference type="PROSITE" id="PS50943"/>
    </source>
</evidence>
<dbReference type="InterPro" id="IPR001387">
    <property type="entry name" value="Cro/C1-type_HTH"/>
</dbReference>
<dbReference type="InterPro" id="IPR010982">
    <property type="entry name" value="Lambda_DNA-bd_dom_sf"/>
</dbReference>
<proteinExistence type="predicted"/>
<accession>A0A1V9EPI4</accession>
<gene>
    <name evidence="2" type="ORF">A4R26_31570</name>
</gene>
<organism evidence="2 3">
    <name type="scientific">Niastella populi</name>
    <dbReference type="NCBI Taxonomy" id="550983"/>
    <lineage>
        <taxon>Bacteria</taxon>
        <taxon>Pseudomonadati</taxon>
        <taxon>Bacteroidota</taxon>
        <taxon>Chitinophagia</taxon>
        <taxon>Chitinophagales</taxon>
        <taxon>Chitinophagaceae</taxon>
        <taxon>Niastella</taxon>
    </lineage>
</organism>
<dbReference type="PROSITE" id="PS50943">
    <property type="entry name" value="HTH_CROC1"/>
    <property type="match status" value="1"/>
</dbReference>
<sequence>MKSPLTGKEMKRMVRKDQLVFRKETFSYLHHYYLCLDSNEEFTDEELDTINLNQVYNQYREKYNLPFPDEIKNTREQYGLSAAKMSEVLGLGINHYRLYENGDVPSISNARLIQAAKAPFEFKKFLLASGAFKESSLSTVLRNIDDLIAKQNDFFYNALPQYLMGGFEICKPSLYTGYITPNLDKVIELLVYFTQRLDVYKTKLNILLFYTDFYHFKHNGFGITGLCYRALQWGPIAINFDSIYEYAVNKGYIEIIYQQLNDEKYEEIFLHGPIQLSISLIDEFELSTAQYIIDRFCNISKKEIIQCSHQEKAWIENVETKNKISYEYAFELTEV</sequence>
<dbReference type="EMBL" id="LWBP01000236">
    <property type="protein sequence ID" value="OQP47942.1"/>
    <property type="molecule type" value="Genomic_DNA"/>
</dbReference>
<dbReference type="Pfam" id="PF13274">
    <property type="entry name" value="SocA_Panacea"/>
    <property type="match status" value="1"/>
</dbReference>
<evidence type="ECO:0000313" key="2">
    <source>
        <dbReference type="EMBL" id="OQP47942.1"/>
    </source>
</evidence>
<dbReference type="RefSeq" id="WP_081170359.1">
    <property type="nucleotide sequence ID" value="NZ_LWBP01000236.1"/>
</dbReference>
<dbReference type="OrthoDB" id="9804491at2"/>
<comment type="caution">
    <text evidence="2">The sequence shown here is derived from an EMBL/GenBank/DDBJ whole genome shotgun (WGS) entry which is preliminary data.</text>
</comment>
<reference evidence="3" key="1">
    <citation type="submission" date="2016-04" db="EMBL/GenBank/DDBJ databases">
        <authorList>
            <person name="Chen L."/>
            <person name="Zhuang W."/>
            <person name="Wang G."/>
        </authorList>
    </citation>
    <scope>NUCLEOTIDE SEQUENCE [LARGE SCALE GENOMIC DNA]</scope>
    <source>
        <strain evidence="3">208</strain>
    </source>
</reference>
<dbReference type="CDD" id="cd00093">
    <property type="entry name" value="HTH_XRE"/>
    <property type="match status" value="1"/>
</dbReference>
<feature type="domain" description="HTH cro/C1-type" evidence="1">
    <location>
        <begin position="71"/>
        <end position="113"/>
    </location>
</feature>
<dbReference type="SUPFAM" id="SSF47413">
    <property type="entry name" value="lambda repressor-like DNA-binding domains"/>
    <property type="match status" value="1"/>
</dbReference>
<evidence type="ECO:0000313" key="3">
    <source>
        <dbReference type="Proteomes" id="UP000192276"/>
    </source>
</evidence>
<name>A0A1V9EPI4_9BACT</name>
<dbReference type="STRING" id="550983.A4R26_31570"/>
<dbReference type="AlphaFoldDB" id="A0A1V9EPI4"/>
<dbReference type="GO" id="GO:0003677">
    <property type="term" value="F:DNA binding"/>
    <property type="evidence" value="ECO:0007669"/>
    <property type="project" value="InterPro"/>
</dbReference>
<dbReference type="Gene3D" id="1.10.260.40">
    <property type="entry name" value="lambda repressor-like DNA-binding domains"/>
    <property type="match status" value="1"/>
</dbReference>
<keyword evidence="3" id="KW-1185">Reference proteome</keyword>
<protein>
    <recommendedName>
        <fullName evidence="1">HTH cro/C1-type domain-containing protein</fullName>
    </recommendedName>
</protein>